<comment type="similarity">
    <text evidence="2">Belongs to the OST4 family.</text>
</comment>
<proteinExistence type="inferred from homology"/>
<dbReference type="SUPFAM" id="SSF103464">
    <property type="entry name" value="Oligosaccharyltransferase subunit ost4p"/>
    <property type="match status" value="1"/>
</dbReference>
<evidence type="ECO:0000256" key="8">
    <source>
        <dbReference type="SAM" id="Phobius"/>
    </source>
</evidence>
<evidence type="ECO:0000256" key="1">
    <source>
        <dbReference type="ARBA" id="ARBA00004643"/>
    </source>
</evidence>
<dbReference type="EMBL" id="MU167252">
    <property type="protein sequence ID" value="KAG0147050.1"/>
    <property type="molecule type" value="Genomic_DNA"/>
</dbReference>
<keyword evidence="7 8" id="KW-0472">Membrane</keyword>
<keyword evidence="6 8" id="KW-1133">Transmembrane helix</keyword>
<evidence type="ECO:0000256" key="2">
    <source>
        <dbReference type="ARBA" id="ARBA00007685"/>
    </source>
</evidence>
<dbReference type="InterPro" id="IPR018943">
    <property type="entry name" value="Oligosaccaryltransferase"/>
</dbReference>
<comment type="caution">
    <text evidence="9">The sequence shown here is derived from an EMBL/GenBank/DDBJ whole genome shotgun (WGS) entry which is preliminary data.</text>
</comment>
<organism evidence="9 10">
    <name type="scientific">Cronartium quercuum f. sp. fusiforme G11</name>
    <dbReference type="NCBI Taxonomy" id="708437"/>
    <lineage>
        <taxon>Eukaryota</taxon>
        <taxon>Fungi</taxon>
        <taxon>Dikarya</taxon>
        <taxon>Basidiomycota</taxon>
        <taxon>Pucciniomycotina</taxon>
        <taxon>Pucciniomycetes</taxon>
        <taxon>Pucciniales</taxon>
        <taxon>Coleosporiaceae</taxon>
        <taxon>Cronartium</taxon>
    </lineage>
</organism>
<dbReference type="Pfam" id="PF10215">
    <property type="entry name" value="Ost4"/>
    <property type="match status" value="1"/>
</dbReference>
<keyword evidence="5" id="KW-0735">Signal-anchor</keyword>
<name>A0A9P6NP26_9BASI</name>
<accession>A0A9P6NP26</accession>
<keyword evidence="4" id="KW-0256">Endoplasmic reticulum</keyword>
<keyword evidence="3 8" id="KW-0812">Transmembrane</keyword>
<evidence type="ECO:0000313" key="9">
    <source>
        <dbReference type="EMBL" id="KAG0147050.1"/>
    </source>
</evidence>
<reference evidence="9" key="1">
    <citation type="submission" date="2013-11" db="EMBL/GenBank/DDBJ databases">
        <title>Genome sequence of the fusiform rust pathogen reveals effectors for host alternation and coevolution with pine.</title>
        <authorList>
            <consortium name="DOE Joint Genome Institute"/>
            <person name="Smith K."/>
            <person name="Pendleton A."/>
            <person name="Kubisiak T."/>
            <person name="Anderson C."/>
            <person name="Salamov A."/>
            <person name="Aerts A."/>
            <person name="Riley R."/>
            <person name="Clum A."/>
            <person name="Lindquist E."/>
            <person name="Ence D."/>
            <person name="Campbell M."/>
            <person name="Kronenberg Z."/>
            <person name="Feau N."/>
            <person name="Dhillon B."/>
            <person name="Hamelin R."/>
            <person name="Burleigh J."/>
            <person name="Smith J."/>
            <person name="Yandell M."/>
            <person name="Nelson C."/>
            <person name="Grigoriev I."/>
            <person name="Davis J."/>
        </authorList>
    </citation>
    <scope>NUCLEOTIDE SEQUENCE</scope>
    <source>
        <strain evidence="9">G11</strain>
    </source>
</reference>
<evidence type="ECO:0000256" key="5">
    <source>
        <dbReference type="ARBA" id="ARBA00022968"/>
    </source>
</evidence>
<gene>
    <name evidence="9" type="ORF">CROQUDRAFT_656507</name>
</gene>
<keyword evidence="10" id="KW-1185">Reference proteome</keyword>
<dbReference type="AlphaFoldDB" id="A0A9P6NP26"/>
<evidence type="ECO:0000256" key="3">
    <source>
        <dbReference type="ARBA" id="ARBA00022692"/>
    </source>
</evidence>
<evidence type="ECO:0000256" key="4">
    <source>
        <dbReference type="ARBA" id="ARBA00022824"/>
    </source>
</evidence>
<dbReference type="OrthoDB" id="2124077at2759"/>
<dbReference type="GO" id="GO:0005789">
    <property type="term" value="C:endoplasmic reticulum membrane"/>
    <property type="evidence" value="ECO:0007669"/>
    <property type="project" value="UniProtKB-SubCell"/>
</dbReference>
<feature type="transmembrane region" description="Helical" evidence="8">
    <location>
        <begin position="26"/>
        <end position="47"/>
    </location>
</feature>
<evidence type="ECO:0000256" key="7">
    <source>
        <dbReference type="ARBA" id="ARBA00023136"/>
    </source>
</evidence>
<protein>
    <submittedName>
        <fullName evidence="9">Uncharacterized protein</fullName>
    </submittedName>
</protein>
<evidence type="ECO:0000256" key="6">
    <source>
        <dbReference type="ARBA" id="ARBA00022989"/>
    </source>
</evidence>
<comment type="subcellular location">
    <subcellularLocation>
        <location evidence="1">Endoplasmic reticulum membrane</location>
        <topology evidence="1">Single-pass type III membrane protein</topology>
    </subcellularLocation>
</comment>
<dbReference type="InterPro" id="IPR036330">
    <property type="entry name" value="Ost4p_sf"/>
</dbReference>
<dbReference type="Proteomes" id="UP000886653">
    <property type="component" value="Unassembled WGS sequence"/>
</dbReference>
<sequence>MTDAWLAPQHLHHPPPESKMISDTTLMTISNSLGVLAALFIIIYQFFEVNARRTAELDRASYAKLD</sequence>
<evidence type="ECO:0000313" key="10">
    <source>
        <dbReference type="Proteomes" id="UP000886653"/>
    </source>
</evidence>